<keyword evidence="1" id="KW-0472">Membrane</keyword>
<gene>
    <name evidence="2" type="ORF">EF834_12510</name>
</gene>
<keyword evidence="1" id="KW-0812">Transmembrane</keyword>
<reference evidence="2 3" key="1">
    <citation type="submission" date="2018-11" db="EMBL/GenBank/DDBJ databases">
        <title>Rhodococcus spongicola sp. nov. and Rhodococcus xishaensis sp. nov. from marine sponges.</title>
        <authorList>
            <person name="Li L."/>
            <person name="Lin H.W."/>
        </authorList>
    </citation>
    <scope>NUCLEOTIDE SEQUENCE [LARGE SCALE GENOMIC DNA]</scope>
    <source>
        <strain evidence="2 3">LHW50502</strain>
    </source>
</reference>
<accession>A0A438AV64</accession>
<dbReference type="InterPro" id="IPR021215">
    <property type="entry name" value="DUF2752"/>
</dbReference>
<keyword evidence="1" id="KW-1133">Transmembrane helix</keyword>
<feature type="transmembrane region" description="Helical" evidence="1">
    <location>
        <begin position="83"/>
        <end position="101"/>
    </location>
</feature>
<dbReference type="Pfam" id="PF10825">
    <property type="entry name" value="DUF2752"/>
    <property type="match status" value="1"/>
</dbReference>
<comment type="caution">
    <text evidence="2">The sequence shown here is derived from an EMBL/GenBank/DDBJ whole genome shotgun (WGS) entry which is preliminary data.</text>
</comment>
<keyword evidence="3" id="KW-1185">Reference proteome</keyword>
<evidence type="ECO:0000313" key="2">
    <source>
        <dbReference type="EMBL" id="RVW02587.1"/>
    </source>
</evidence>
<sequence length="147" mass="15740">MRESQLDPATPQASVLRLGAPAAVAAASTAVCGFVAWTDPTTPGGAIPVCPTKALLGITCPGCGSARMLYALLHIDFSRALRYNAVGVAALALLVEAYLRWTWGRLHGRRIRGWQHLSWAPTAVLTVALIWLGVRNIPFKPFTALHV</sequence>
<evidence type="ECO:0000256" key="1">
    <source>
        <dbReference type="SAM" id="Phobius"/>
    </source>
</evidence>
<dbReference type="EMBL" id="RKLN01000004">
    <property type="protein sequence ID" value="RVW02587.1"/>
    <property type="molecule type" value="Genomic_DNA"/>
</dbReference>
<protein>
    <submittedName>
        <fullName evidence="2">DUF2752 domain-containing protein</fullName>
    </submittedName>
</protein>
<proteinExistence type="predicted"/>
<organism evidence="2 3">
    <name type="scientific">Rhodococcus spongiicola</name>
    <dbReference type="NCBI Taxonomy" id="2487352"/>
    <lineage>
        <taxon>Bacteria</taxon>
        <taxon>Bacillati</taxon>
        <taxon>Actinomycetota</taxon>
        <taxon>Actinomycetes</taxon>
        <taxon>Mycobacteriales</taxon>
        <taxon>Nocardiaceae</taxon>
        <taxon>Rhodococcus</taxon>
    </lineage>
</organism>
<dbReference type="OrthoDB" id="5966662at2"/>
<dbReference type="RefSeq" id="WP_127947723.1">
    <property type="nucleotide sequence ID" value="NZ_RKLN01000004.1"/>
</dbReference>
<evidence type="ECO:0000313" key="3">
    <source>
        <dbReference type="Proteomes" id="UP000284333"/>
    </source>
</evidence>
<name>A0A438AV64_9NOCA</name>
<dbReference type="Proteomes" id="UP000284333">
    <property type="component" value="Unassembled WGS sequence"/>
</dbReference>
<feature type="transmembrane region" description="Helical" evidence="1">
    <location>
        <begin position="113"/>
        <end position="134"/>
    </location>
</feature>
<dbReference type="AlphaFoldDB" id="A0A438AV64"/>